<evidence type="ECO:0000256" key="3">
    <source>
        <dbReference type="SAM" id="Phobius"/>
    </source>
</evidence>
<dbReference type="Proteomes" id="UP001501920">
    <property type="component" value="Chromosome 20"/>
</dbReference>
<evidence type="ECO:0000256" key="4">
    <source>
        <dbReference type="SAM" id="SignalP"/>
    </source>
</evidence>
<dbReference type="GO" id="GO:0005615">
    <property type="term" value="C:extracellular space"/>
    <property type="evidence" value="ECO:0007669"/>
    <property type="project" value="TreeGrafter"/>
</dbReference>
<evidence type="ECO:0000313" key="6">
    <source>
        <dbReference type="Ensembl" id="ENSPNAP00000049563.1"/>
    </source>
</evidence>
<dbReference type="AlphaFoldDB" id="A0AAR2JC05"/>
<feature type="transmembrane region" description="Helical" evidence="3">
    <location>
        <begin position="393"/>
        <end position="414"/>
    </location>
</feature>
<dbReference type="InterPro" id="IPR003597">
    <property type="entry name" value="Ig_C1-set"/>
</dbReference>
<keyword evidence="1" id="KW-0325">Glycoprotein</keyword>
<reference evidence="6" key="2">
    <citation type="submission" date="2025-08" db="UniProtKB">
        <authorList>
            <consortium name="Ensembl"/>
        </authorList>
    </citation>
    <scope>IDENTIFICATION</scope>
</reference>
<dbReference type="SUPFAM" id="SSF54452">
    <property type="entry name" value="MHC antigen-recognition domain"/>
    <property type="match status" value="1"/>
</dbReference>
<dbReference type="PANTHER" id="PTHR16675">
    <property type="entry name" value="MHC CLASS I-RELATED"/>
    <property type="match status" value="1"/>
</dbReference>
<dbReference type="Pfam" id="PF07654">
    <property type="entry name" value="C1-set"/>
    <property type="match status" value="2"/>
</dbReference>
<dbReference type="Ensembl" id="ENSPNAT00000065600.1">
    <property type="protein sequence ID" value="ENSPNAP00000049563.1"/>
    <property type="gene ID" value="ENSPNAG00000037903.1"/>
</dbReference>
<keyword evidence="7" id="KW-1185">Reference proteome</keyword>
<keyword evidence="3" id="KW-0472">Membrane</keyword>
<dbReference type="InterPro" id="IPR037055">
    <property type="entry name" value="MHC_I-like_Ag-recog_sf"/>
</dbReference>
<protein>
    <recommendedName>
        <fullName evidence="5">Ig-like domain-containing protein</fullName>
    </recommendedName>
</protein>
<evidence type="ECO:0000256" key="1">
    <source>
        <dbReference type="ARBA" id="ARBA00023180"/>
    </source>
</evidence>
<feature type="domain" description="Ig-like" evidence="5">
    <location>
        <begin position="295"/>
        <end position="380"/>
    </location>
</feature>
<dbReference type="GO" id="GO:0006955">
    <property type="term" value="P:immune response"/>
    <property type="evidence" value="ECO:0007669"/>
    <property type="project" value="TreeGrafter"/>
</dbReference>
<dbReference type="CDD" id="cd07698">
    <property type="entry name" value="IgC1_MHC_I_alpha3"/>
    <property type="match status" value="2"/>
</dbReference>
<organism evidence="6 7">
    <name type="scientific">Pygocentrus nattereri</name>
    <name type="common">Red-bellied piranha</name>
    <dbReference type="NCBI Taxonomy" id="42514"/>
    <lineage>
        <taxon>Eukaryota</taxon>
        <taxon>Metazoa</taxon>
        <taxon>Chordata</taxon>
        <taxon>Craniata</taxon>
        <taxon>Vertebrata</taxon>
        <taxon>Euteleostomi</taxon>
        <taxon>Actinopterygii</taxon>
        <taxon>Neopterygii</taxon>
        <taxon>Teleostei</taxon>
        <taxon>Ostariophysi</taxon>
        <taxon>Characiformes</taxon>
        <taxon>Characoidei</taxon>
        <taxon>Pygocentrus</taxon>
    </lineage>
</organism>
<dbReference type="InterPro" id="IPR013783">
    <property type="entry name" value="Ig-like_fold"/>
</dbReference>
<name>A0AAR2JC05_PYGNA</name>
<accession>A0AAR2JC05</accession>
<reference evidence="6" key="3">
    <citation type="submission" date="2025-09" db="UniProtKB">
        <authorList>
            <consortium name="Ensembl"/>
        </authorList>
    </citation>
    <scope>IDENTIFICATION</scope>
</reference>
<dbReference type="FunFam" id="3.30.500.10:FF:000001">
    <property type="entry name" value="H-2 class I histocompatibility antigen, alpha chain"/>
    <property type="match status" value="1"/>
</dbReference>
<dbReference type="Gene3D" id="3.30.500.10">
    <property type="entry name" value="MHC class I-like antigen recognition-like"/>
    <property type="match status" value="1"/>
</dbReference>
<dbReference type="SMART" id="SM00407">
    <property type="entry name" value="IGc1"/>
    <property type="match status" value="2"/>
</dbReference>
<evidence type="ECO:0000313" key="7">
    <source>
        <dbReference type="Proteomes" id="UP001501920"/>
    </source>
</evidence>
<evidence type="ECO:0000256" key="2">
    <source>
        <dbReference type="RuleBase" id="RU004439"/>
    </source>
</evidence>
<reference evidence="6 7" key="1">
    <citation type="submission" date="2020-10" db="EMBL/GenBank/DDBJ databases">
        <title>Pygocentrus nattereri (red-bellied piranha) genome, fPygNat1, primary haplotype.</title>
        <authorList>
            <person name="Myers G."/>
            <person name="Meyer A."/>
            <person name="Karagic N."/>
            <person name="Pippel M."/>
            <person name="Winkler S."/>
            <person name="Tracey A."/>
            <person name="Wood J."/>
            <person name="Formenti G."/>
            <person name="Howe K."/>
            <person name="Fedrigo O."/>
            <person name="Jarvis E.D."/>
        </authorList>
    </citation>
    <scope>NUCLEOTIDE SEQUENCE [LARGE SCALE GENOMIC DNA]</scope>
</reference>
<dbReference type="GeneTree" id="ENSGT01120000271828"/>
<keyword evidence="3" id="KW-1133">Transmembrane helix</keyword>
<feature type="signal peptide" evidence="4">
    <location>
        <begin position="1"/>
        <end position="18"/>
    </location>
</feature>
<feature type="chain" id="PRO_5043905179" description="Ig-like domain-containing protein" evidence="4">
    <location>
        <begin position="19"/>
        <end position="429"/>
    </location>
</feature>
<dbReference type="Gene3D" id="2.60.40.10">
    <property type="entry name" value="Immunoglobulins"/>
    <property type="match status" value="2"/>
</dbReference>
<keyword evidence="3" id="KW-0812">Transmembrane</keyword>
<sequence>MKKFWWLFLVSAVDLASSASHSLQYHYTAVTPGLHSPEFISEGLLDGEQVVYYDGNIRKKIPKTEWMEKNEREDYWKTETETSQHHQEEFRHDLINLMKRFNQTGGFHTVQQMYGCELDTDGAIRGHWLYGYDGEDFISFDLNTETWTAAHPKAVITKRRWDSQKVYAAQVKAYLLNECTAWLQKYVEYGRSSLERKVRPEASLFQKDSSSPVVCHATGFFPKAVNISWQKNGEDLHEDVELRETLPNQDGTFQKRSVLTVSPEELDRHNYTCIIQHSSLEKEMVLHVSRRRVRPEASLFQKDSSSPVVCHATGFFPKAVNISWQKNGEDLHEDVEFRETLPNQDGTFQKRSVLTVSPEELNRHNYTCIIQHSSLEKEMVLYVSRRRVSGGDWIGIIVGAVVTALLIIVVIVVWMKKKHQPAYQAPAGV</sequence>
<comment type="similarity">
    <text evidence="2">Belongs to the MHC class I family.</text>
</comment>
<dbReference type="InterPro" id="IPR011161">
    <property type="entry name" value="MHC_I-like_Ag-recog"/>
</dbReference>
<feature type="domain" description="Ig-like" evidence="5">
    <location>
        <begin position="200"/>
        <end position="289"/>
    </location>
</feature>
<dbReference type="InterPro" id="IPR050208">
    <property type="entry name" value="MHC_class-I_related"/>
</dbReference>
<dbReference type="PROSITE" id="PS50835">
    <property type="entry name" value="IG_LIKE"/>
    <property type="match status" value="2"/>
</dbReference>
<dbReference type="SUPFAM" id="SSF48726">
    <property type="entry name" value="Immunoglobulin"/>
    <property type="match status" value="2"/>
</dbReference>
<dbReference type="InterPro" id="IPR011162">
    <property type="entry name" value="MHC_I/II-like_Ag-recog"/>
</dbReference>
<dbReference type="InterPro" id="IPR007110">
    <property type="entry name" value="Ig-like_dom"/>
</dbReference>
<keyword evidence="4" id="KW-0732">Signal</keyword>
<dbReference type="InterPro" id="IPR001039">
    <property type="entry name" value="MHC_I_a_a1/a2"/>
</dbReference>
<dbReference type="InterPro" id="IPR036179">
    <property type="entry name" value="Ig-like_dom_sf"/>
</dbReference>
<proteinExistence type="inferred from homology"/>
<dbReference type="Pfam" id="PF00129">
    <property type="entry name" value="MHC_I"/>
    <property type="match status" value="1"/>
</dbReference>
<dbReference type="PRINTS" id="PR01638">
    <property type="entry name" value="MHCCLASSI"/>
</dbReference>
<dbReference type="GO" id="GO:0009897">
    <property type="term" value="C:external side of plasma membrane"/>
    <property type="evidence" value="ECO:0007669"/>
    <property type="project" value="TreeGrafter"/>
</dbReference>
<dbReference type="PANTHER" id="PTHR16675:SF237">
    <property type="entry name" value="MHC CLASS I ANTIGEN TRANSCRIPT VARIANT 1-RELATED"/>
    <property type="match status" value="1"/>
</dbReference>
<evidence type="ECO:0000259" key="5">
    <source>
        <dbReference type="PROSITE" id="PS50835"/>
    </source>
</evidence>